<organism evidence="11 12">
    <name type="scientific">Phytophthora nicotianae P1976</name>
    <dbReference type="NCBI Taxonomy" id="1317066"/>
    <lineage>
        <taxon>Eukaryota</taxon>
        <taxon>Sar</taxon>
        <taxon>Stramenopiles</taxon>
        <taxon>Oomycota</taxon>
        <taxon>Peronosporomycetes</taxon>
        <taxon>Peronosporales</taxon>
        <taxon>Peronosporaceae</taxon>
        <taxon>Phytophthora</taxon>
    </lineage>
</organism>
<dbReference type="PANTHER" id="PTHR12052">
    <property type="entry name" value="THIOREDOXIN-LIKE PROTEN 4A, 4B"/>
    <property type="match status" value="1"/>
</dbReference>
<dbReference type="SUPFAM" id="SSF52833">
    <property type="entry name" value="Thioredoxin-like"/>
    <property type="match status" value="1"/>
</dbReference>
<evidence type="ECO:0000256" key="8">
    <source>
        <dbReference type="ARBA" id="ARBA00063722"/>
    </source>
</evidence>
<keyword evidence="4 10" id="KW-0508">mRNA splicing</keyword>
<evidence type="ECO:0000256" key="9">
    <source>
        <dbReference type="ARBA" id="ARBA00074495"/>
    </source>
</evidence>
<comment type="caution">
    <text evidence="11">The sequence shown here is derived from an EMBL/GenBank/DDBJ whole genome shotgun (WGS) entry which is preliminary data.</text>
</comment>
<dbReference type="GO" id="GO:0005682">
    <property type="term" value="C:U5 snRNP"/>
    <property type="evidence" value="ECO:0007669"/>
    <property type="project" value="TreeGrafter"/>
</dbReference>
<comment type="function">
    <text evidence="7">Essential role in pre-mRNA splicing. Required in cell cycle progression for S/G(2) transition.</text>
</comment>
<evidence type="ECO:0000256" key="5">
    <source>
        <dbReference type="ARBA" id="ARBA00023242"/>
    </source>
</evidence>
<dbReference type="InterPro" id="IPR004123">
    <property type="entry name" value="Dim1"/>
</dbReference>
<comment type="subunit">
    <text evidence="8">Homodimer. Interacts with the U5-102 kDa protein subunit of the spliceosome.</text>
</comment>
<dbReference type="PANTHER" id="PTHR12052:SF4">
    <property type="entry name" value="THIOREDOXIN-LIKE PROTEIN 4B"/>
    <property type="match status" value="1"/>
</dbReference>
<proteinExistence type="inferred from homology"/>
<dbReference type="Proteomes" id="UP000028582">
    <property type="component" value="Unassembled WGS sequence"/>
</dbReference>
<evidence type="ECO:0000256" key="10">
    <source>
        <dbReference type="PIRNR" id="PIRNR017199"/>
    </source>
</evidence>
<reference evidence="11 12" key="1">
    <citation type="submission" date="2013-11" db="EMBL/GenBank/DDBJ databases">
        <title>The Genome Sequence of Phytophthora parasitica P1976.</title>
        <authorList>
            <consortium name="The Broad Institute Genomics Platform"/>
            <person name="Russ C."/>
            <person name="Tyler B."/>
            <person name="Panabieres F."/>
            <person name="Shan W."/>
            <person name="Tripathy S."/>
            <person name="Grunwald N."/>
            <person name="Machado M."/>
            <person name="Johnson C.S."/>
            <person name="Walker B."/>
            <person name="Young S."/>
            <person name="Zeng Q."/>
            <person name="Gargeya S."/>
            <person name="Fitzgerald M."/>
            <person name="Haas B."/>
            <person name="Abouelleil A."/>
            <person name="Allen A.W."/>
            <person name="Alvarado L."/>
            <person name="Arachchi H.M."/>
            <person name="Berlin A.M."/>
            <person name="Chapman S.B."/>
            <person name="Gainer-Dewar J."/>
            <person name="Goldberg J."/>
            <person name="Griggs A."/>
            <person name="Gujja S."/>
            <person name="Hansen M."/>
            <person name="Howarth C."/>
            <person name="Imamovic A."/>
            <person name="Ireland A."/>
            <person name="Larimer J."/>
            <person name="McCowan C."/>
            <person name="Murphy C."/>
            <person name="Pearson M."/>
            <person name="Poon T.W."/>
            <person name="Priest M."/>
            <person name="Roberts A."/>
            <person name="Saif S."/>
            <person name="Shea T."/>
            <person name="Sisk P."/>
            <person name="Sykes S."/>
            <person name="Wortman J."/>
            <person name="Nusbaum C."/>
            <person name="Birren B."/>
        </authorList>
    </citation>
    <scope>NUCLEOTIDE SEQUENCE [LARGE SCALE GENOMIC DNA]</scope>
    <source>
        <strain evidence="11 12">P1976</strain>
    </source>
</reference>
<keyword evidence="6" id="KW-0131">Cell cycle</keyword>
<comment type="subcellular location">
    <subcellularLocation>
        <location evidence="1 10">Nucleus</location>
    </subcellularLocation>
</comment>
<evidence type="ECO:0000313" key="11">
    <source>
        <dbReference type="EMBL" id="ETO78174.1"/>
    </source>
</evidence>
<dbReference type="Pfam" id="PF02966">
    <property type="entry name" value="DIM1"/>
    <property type="match status" value="1"/>
</dbReference>
<dbReference type="SMART" id="SM01410">
    <property type="entry name" value="DIM1"/>
    <property type="match status" value="1"/>
</dbReference>
<sequence length="150" mass="17188">MASFLLEQLSTKVAVDDAIRGTKDRVLVLRFGRASDTVCLQQDDILARCERELSKMARICLVEAEQVPIYCQYFDITLIPATIFFVNGQHMKVDYGTPDHTKFIGAFRTKQDFIDLVEVIYRGAKHGKSIVNCPIEKSHIPHYDLLYKDF</sequence>
<dbReference type="GO" id="GO:0046540">
    <property type="term" value="C:U4/U6 x U5 tri-snRNP complex"/>
    <property type="evidence" value="ECO:0007669"/>
    <property type="project" value="UniProtKB-UniRule"/>
</dbReference>
<evidence type="ECO:0000256" key="2">
    <source>
        <dbReference type="ARBA" id="ARBA00008241"/>
    </source>
</evidence>
<dbReference type="EMBL" id="ANJA01001221">
    <property type="protein sequence ID" value="ETO78174.1"/>
    <property type="molecule type" value="Genomic_DNA"/>
</dbReference>
<evidence type="ECO:0000256" key="1">
    <source>
        <dbReference type="ARBA" id="ARBA00004123"/>
    </source>
</evidence>
<dbReference type="AlphaFoldDB" id="A0A081AH13"/>
<dbReference type="FunFam" id="3.40.30.10:FF:000059">
    <property type="entry name" value="Thioredoxin-like protein"/>
    <property type="match status" value="1"/>
</dbReference>
<dbReference type="PIRSF" id="PIRSF017199">
    <property type="entry name" value="mRNA_splic_U5"/>
    <property type="match status" value="1"/>
</dbReference>
<evidence type="ECO:0000256" key="7">
    <source>
        <dbReference type="ARBA" id="ARBA00060348"/>
    </source>
</evidence>
<dbReference type="Gene3D" id="3.40.30.10">
    <property type="entry name" value="Glutaredoxin"/>
    <property type="match status" value="1"/>
</dbReference>
<gene>
    <name evidence="11" type="ORF">F444_06818</name>
</gene>
<keyword evidence="5 10" id="KW-0539">Nucleus</keyword>
<keyword evidence="3 10" id="KW-0507">mRNA processing</keyword>
<dbReference type="InterPro" id="IPR036249">
    <property type="entry name" value="Thioredoxin-like_sf"/>
</dbReference>
<protein>
    <recommendedName>
        <fullName evidence="9">Thioredoxin-like protein 4B</fullName>
    </recommendedName>
</protein>
<name>A0A081AH13_PHYNI</name>
<evidence type="ECO:0000256" key="4">
    <source>
        <dbReference type="ARBA" id="ARBA00023187"/>
    </source>
</evidence>
<dbReference type="GO" id="GO:0000398">
    <property type="term" value="P:mRNA splicing, via spliceosome"/>
    <property type="evidence" value="ECO:0007669"/>
    <property type="project" value="InterPro"/>
</dbReference>
<evidence type="ECO:0000256" key="3">
    <source>
        <dbReference type="ARBA" id="ARBA00022664"/>
    </source>
</evidence>
<evidence type="ECO:0000256" key="6">
    <source>
        <dbReference type="ARBA" id="ARBA00023306"/>
    </source>
</evidence>
<dbReference type="GO" id="GO:0005681">
    <property type="term" value="C:spliceosomal complex"/>
    <property type="evidence" value="ECO:0007669"/>
    <property type="project" value="TreeGrafter"/>
</dbReference>
<evidence type="ECO:0000313" key="12">
    <source>
        <dbReference type="Proteomes" id="UP000028582"/>
    </source>
</evidence>
<dbReference type="OrthoDB" id="147752at2759"/>
<accession>A0A081AH13</accession>
<comment type="similarity">
    <text evidence="2 10">Belongs to the DIM1 family.</text>
</comment>